<dbReference type="GO" id="GO:0000122">
    <property type="term" value="P:negative regulation of transcription by RNA polymerase II"/>
    <property type="evidence" value="ECO:0007669"/>
    <property type="project" value="TreeGrafter"/>
</dbReference>
<evidence type="ECO:0000256" key="2">
    <source>
        <dbReference type="ARBA" id="ARBA00023242"/>
    </source>
</evidence>
<dbReference type="GO" id="GO:0000785">
    <property type="term" value="C:chromatin"/>
    <property type="evidence" value="ECO:0007669"/>
    <property type="project" value="TreeGrafter"/>
</dbReference>
<dbReference type="Gene3D" id="1.20.1160.11">
    <property type="entry name" value="Paired amphipathic helix"/>
    <property type="match status" value="2"/>
</dbReference>
<name>A0AAF0Q5S7_SOLVR</name>
<evidence type="ECO:0000256" key="1">
    <source>
        <dbReference type="ARBA" id="ARBA00004123"/>
    </source>
</evidence>
<dbReference type="PANTHER" id="PTHR12346:SF56">
    <property type="entry name" value="PAIRED AMPHIPATHIC HELIX PROTEIN SIN3-LIKE 2"/>
    <property type="match status" value="1"/>
</dbReference>
<dbReference type="PROSITE" id="PS51477">
    <property type="entry name" value="PAH"/>
    <property type="match status" value="1"/>
</dbReference>
<protein>
    <recommendedName>
        <fullName evidence="6">Paired amphipathic helix protein Sin3-like 2</fullName>
    </recommendedName>
</protein>
<sequence>MCCSSFEFRKRESEETKRKSMRRLGGDVCGSSRGESINIVGVIAKIKELFEGHPRLLLGFNLFLPNGYEIILTDEDKKKTDLEQAISLMNKIKKCLGNDYEYKSFINILSMCKKECKNVEEVNREVVVLLKNHSDLLDEFAKFLVDSSIANLLSNLDDDKILKK</sequence>
<dbReference type="EMBL" id="CP133613">
    <property type="protein sequence ID" value="WMV17487.1"/>
    <property type="molecule type" value="Genomic_DNA"/>
</dbReference>
<proteinExistence type="predicted"/>
<dbReference type="SUPFAM" id="SSF47762">
    <property type="entry name" value="PAH2 domain"/>
    <property type="match status" value="2"/>
</dbReference>
<evidence type="ECO:0000313" key="4">
    <source>
        <dbReference type="EMBL" id="WMV17487.1"/>
    </source>
</evidence>
<dbReference type="InterPro" id="IPR036600">
    <property type="entry name" value="PAH_sf"/>
</dbReference>
<evidence type="ECO:0008006" key="6">
    <source>
        <dbReference type="Google" id="ProtNLM"/>
    </source>
</evidence>
<gene>
    <name evidence="4" type="ORF">MTR67_010872</name>
</gene>
<organism evidence="4 5">
    <name type="scientific">Solanum verrucosum</name>
    <dbReference type="NCBI Taxonomy" id="315347"/>
    <lineage>
        <taxon>Eukaryota</taxon>
        <taxon>Viridiplantae</taxon>
        <taxon>Streptophyta</taxon>
        <taxon>Embryophyta</taxon>
        <taxon>Tracheophyta</taxon>
        <taxon>Spermatophyta</taxon>
        <taxon>Magnoliopsida</taxon>
        <taxon>eudicotyledons</taxon>
        <taxon>Gunneridae</taxon>
        <taxon>Pentapetalae</taxon>
        <taxon>asterids</taxon>
        <taxon>lamiids</taxon>
        <taxon>Solanales</taxon>
        <taxon>Solanaceae</taxon>
        <taxon>Solanoideae</taxon>
        <taxon>Solaneae</taxon>
        <taxon>Solanum</taxon>
    </lineage>
</organism>
<keyword evidence="5" id="KW-1185">Reference proteome</keyword>
<dbReference type="InterPro" id="IPR003822">
    <property type="entry name" value="PAH"/>
</dbReference>
<comment type="subcellular location">
    <subcellularLocation>
        <location evidence="1 3">Nucleus</location>
    </subcellularLocation>
</comment>
<dbReference type="PANTHER" id="PTHR12346">
    <property type="entry name" value="SIN3B-RELATED"/>
    <property type="match status" value="1"/>
</dbReference>
<evidence type="ECO:0000256" key="3">
    <source>
        <dbReference type="PROSITE-ProRule" id="PRU00810"/>
    </source>
</evidence>
<evidence type="ECO:0000313" key="5">
    <source>
        <dbReference type="Proteomes" id="UP001234989"/>
    </source>
</evidence>
<dbReference type="GO" id="GO:0003714">
    <property type="term" value="F:transcription corepressor activity"/>
    <property type="evidence" value="ECO:0007669"/>
    <property type="project" value="InterPro"/>
</dbReference>
<dbReference type="Proteomes" id="UP001234989">
    <property type="component" value="Chromosome 2"/>
</dbReference>
<reference evidence="4" key="1">
    <citation type="submission" date="2023-08" db="EMBL/GenBank/DDBJ databases">
        <title>A de novo genome assembly of Solanum verrucosum Schlechtendal, a Mexican diploid species geographically isolated from the other diploid A-genome species in potato relatives.</title>
        <authorList>
            <person name="Hosaka K."/>
        </authorList>
    </citation>
    <scope>NUCLEOTIDE SEQUENCE</scope>
    <source>
        <tissue evidence="4">Young leaves</tissue>
    </source>
</reference>
<dbReference type="InterPro" id="IPR039774">
    <property type="entry name" value="Sin3-like"/>
</dbReference>
<dbReference type="Pfam" id="PF02671">
    <property type="entry name" value="PAH"/>
    <property type="match status" value="2"/>
</dbReference>
<accession>A0AAF0Q5S7</accession>
<dbReference type="AlphaFoldDB" id="A0AAF0Q5S7"/>
<dbReference type="GO" id="GO:0000118">
    <property type="term" value="C:histone deacetylase complex"/>
    <property type="evidence" value="ECO:0007669"/>
    <property type="project" value="TreeGrafter"/>
</dbReference>
<keyword evidence="2 3" id="KW-0539">Nucleus</keyword>